<dbReference type="EMBL" id="CAKLBY020000331">
    <property type="protein sequence ID" value="CAK7945512.1"/>
    <property type="molecule type" value="Genomic_DNA"/>
</dbReference>
<comment type="caution">
    <text evidence="2">The sequence shown here is derived from an EMBL/GenBank/DDBJ whole genome shotgun (WGS) entry which is preliminary data.</text>
</comment>
<dbReference type="Proteomes" id="UP001162060">
    <property type="component" value="Unassembled WGS sequence"/>
</dbReference>
<dbReference type="AlphaFoldDB" id="A0AAV1VI62"/>
<gene>
    <name evidence="2" type="ORF">PM001_LOCUS30662</name>
</gene>
<organism evidence="2 3">
    <name type="scientific">Peronospora matthiolae</name>
    <dbReference type="NCBI Taxonomy" id="2874970"/>
    <lineage>
        <taxon>Eukaryota</taxon>
        <taxon>Sar</taxon>
        <taxon>Stramenopiles</taxon>
        <taxon>Oomycota</taxon>
        <taxon>Peronosporomycetes</taxon>
        <taxon>Peronosporales</taxon>
        <taxon>Peronosporaceae</taxon>
        <taxon>Peronospora</taxon>
    </lineage>
</organism>
<keyword evidence="1" id="KW-0732">Signal</keyword>
<proteinExistence type="predicted"/>
<evidence type="ECO:0000256" key="1">
    <source>
        <dbReference type="SAM" id="SignalP"/>
    </source>
</evidence>
<feature type="chain" id="PRO_5043427106" description="RxLR effector protein" evidence="1">
    <location>
        <begin position="24"/>
        <end position="227"/>
    </location>
</feature>
<sequence>MHPPSRLFYTAAVVLPFLGVAVSSPEPTTTSTTVVRTSIGDRTSEDTRSLRAMDGPTHEMTELDEDRYIASTNVLWWLEKSENAWKAVLAKTPWKDSFYKMPPKDSTVKIPLKHPSFKIPPKESSLNIPKTISRQTNPTAAQLTARSELLKLAREGIDVKDFDYWLQIVLHQGHDFRNTLFEQWKSNGLDFGRLKSLLEGAGKGDDSLVLTLAQDFDKYVGKAKSMT</sequence>
<evidence type="ECO:0000313" key="3">
    <source>
        <dbReference type="Proteomes" id="UP001162060"/>
    </source>
</evidence>
<evidence type="ECO:0008006" key="4">
    <source>
        <dbReference type="Google" id="ProtNLM"/>
    </source>
</evidence>
<evidence type="ECO:0000313" key="2">
    <source>
        <dbReference type="EMBL" id="CAK7945512.1"/>
    </source>
</evidence>
<protein>
    <recommendedName>
        <fullName evidence="4">RxLR effector protein</fullName>
    </recommendedName>
</protein>
<accession>A0AAV1VI62</accession>
<name>A0AAV1VI62_9STRA</name>
<feature type="signal peptide" evidence="1">
    <location>
        <begin position="1"/>
        <end position="23"/>
    </location>
</feature>
<reference evidence="2" key="1">
    <citation type="submission" date="2024-01" db="EMBL/GenBank/DDBJ databases">
        <authorList>
            <person name="Webb A."/>
        </authorList>
    </citation>
    <scope>NUCLEOTIDE SEQUENCE</scope>
    <source>
        <strain evidence="2">Pm1</strain>
    </source>
</reference>